<sequence length="160" mass="17928">MEVSVKFGKNEFDANIEKRDNRFEVEFEGKKFIADFEPLSEKDGNLIVDGKSYHVIFTNNSVYVNGVHFDIETIDPLKKELLKSTMLEKDEGAIVTSMPGNVKRVLVQEGEEVEAGQPVVVLEAMKMENELEAPKSGVVKKVNVKENTPVEANTVLVEIE</sequence>
<evidence type="ECO:0000256" key="1">
    <source>
        <dbReference type="ARBA" id="ARBA00023267"/>
    </source>
</evidence>
<dbReference type="CDD" id="cd06850">
    <property type="entry name" value="biotinyl_domain"/>
    <property type="match status" value="1"/>
</dbReference>
<dbReference type="Proteomes" id="UP000595564">
    <property type="component" value="Chromosome"/>
</dbReference>
<dbReference type="InterPro" id="IPR000089">
    <property type="entry name" value="Biotin_lipoyl"/>
</dbReference>
<feature type="domain" description="Lipoyl-binding" evidence="2">
    <location>
        <begin position="85"/>
        <end position="160"/>
    </location>
</feature>
<accession>A0A7R6SXP8</accession>
<dbReference type="RefSeq" id="WP_201328058.1">
    <property type="nucleotide sequence ID" value="NZ_AP017470.1"/>
</dbReference>
<reference evidence="3 4" key="1">
    <citation type="journal article" date="2012" name="Extremophiles">
        <title>Thermotomaculum hydrothermale gen. nov., sp. nov., a novel heterotrophic thermophile within the phylum Acidobacteria from a deep-sea hydrothermal vent chimney in the Southern Okinawa Trough.</title>
        <authorList>
            <person name="Izumi H."/>
            <person name="Nunoura T."/>
            <person name="Miyazaki M."/>
            <person name="Mino S."/>
            <person name="Toki T."/>
            <person name="Takai K."/>
            <person name="Sako Y."/>
            <person name="Sawabe T."/>
            <person name="Nakagawa S."/>
        </authorList>
    </citation>
    <scope>NUCLEOTIDE SEQUENCE [LARGE SCALE GENOMIC DNA]</scope>
    <source>
        <strain evidence="3 4">AC55</strain>
    </source>
</reference>
<keyword evidence="1" id="KW-0092">Biotin</keyword>
<proteinExistence type="predicted"/>
<dbReference type="Gene3D" id="2.40.50.100">
    <property type="match status" value="1"/>
</dbReference>
<dbReference type="PROSITE" id="PS50968">
    <property type="entry name" value="BIOTINYL_LIPOYL"/>
    <property type="match status" value="1"/>
</dbReference>
<dbReference type="AlphaFoldDB" id="A0A7R6SXP8"/>
<dbReference type="InterPro" id="IPR011053">
    <property type="entry name" value="Single_hybrid_motif"/>
</dbReference>
<dbReference type="SUPFAM" id="SSF51230">
    <property type="entry name" value="Single hybrid motif"/>
    <property type="match status" value="1"/>
</dbReference>
<organism evidence="3 4">
    <name type="scientific">Thermotomaculum hydrothermale</name>
    <dbReference type="NCBI Taxonomy" id="981385"/>
    <lineage>
        <taxon>Bacteria</taxon>
        <taxon>Pseudomonadati</taxon>
        <taxon>Acidobacteriota</taxon>
        <taxon>Holophagae</taxon>
        <taxon>Thermotomaculales</taxon>
        <taxon>Thermotomaculaceae</taxon>
        <taxon>Thermotomaculum</taxon>
    </lineage>
</organism>
<name>A0A7R6SXP8_9BACT</name>
<keyword evidence="3" id="KW-0436">Ligase</keyword>
<dbReference type="InterPro" id="IPR050709">
    <property type="entry name" value="Biotin_Carboxyl_Carrier/Decarb"/>
</dbReference>
<dbReference type="PROSITE" id="PS00188">
    <property type="entry name" value="BIOTIN"/>
    <property type="match status" value="1"/>
</dbReference>
<dbReference type="EMBL" id="AP017470">
    <property type="protein sequence ID" value="BBB31726.1"/>
    <property type="molecule type" value="Genomic_DNA"/>
</dbReference>
<evidence type="ECO:0000313" key="3">
    <source>
        <dbReference type="EMBL" id="BBB31726.1"/>
    </source>
</evidence>
<evidence type="ECO:0000313" key="4">
    <source>
        <dbReference type="Proteomes" id="UP000595564"/>
    </source>
</evidence>
<evidence type="ECO:0000259" key="2">
    <source>
        <dbReference type="PROSITE" id="PS50968"/>
    </source>
</evidence>
<dbReference type="KEGG" id="thyd:TTHT_0077"/>
<dbReference type="Pfam" id="PF00364">
    <property type="entry name" value="Biotin_lipoyl"/>
    <property type="match status" value="1"/>
</dbReference>
<keyword evidence="4" id="KW-1185">Reference proteome</keyword>
<dbReference type="PANTHER" id="PTHR45266:SF3">
    <property type="entry name" value="OXALOACETATE DECARBOXYLASE ALPHA CHAIN"/>
    <property type="match status" value="1"/>
</dbReference>
<dbReference type="InterPro" id="IPR001882">
    <property type="entry name" value="Biotin_BS"/>
</dbReference>
<dbReference type="PANTHER" id="PTHR45266">
    <property type="entry name" value="OXALOACETATE DECARBOXYLASE ALPHA CHAIN"/>
    <property type="match status" value="1"/>
</dbReference>
<gene>
    <name evidence="3" type="primary">pycB</name>
    <name evidence="3" type="ORF">TTHT_0077</name>
</gene>
<dbReference type="GO" id="GO:0016874">
    <property type="term" value="F:ligase activity"/>
    <property type="evidence" value="ECO:0007669"/>
    <property type="project" value="UniProtKB-KW"/>
</dbReference>
<protein>
    <recommendedName>
        <fullName evidence="2">Lipoyl-binding domain-containing protein</fullName>
    </recommendedName>
</protein>
<dbReference type="FunFam" id="2.40.50.100:FF:000003">
    <property type="entry name" value="Acetyl-CoA carboxylase biotin carboxyl carrier protein"/>
    <property type="match status" value="1"/>
</dbReference>